<dbReference type="GO" id="GO:0003700">
    <property type="term" value="F:DNA-binding transcription factor activity"/>
    <property type="evidence" value="ECO:0007669"/>
    <property type="project" value="InterPro"/>
</dbReference>
<proteinExistence type="predicted"/>
<keyword evidence="2" id="KW-0238">DNA-binding</keyword>
<dbReference type="STRING" id="137265.SAMN05421684_1441"/>
<feature type="domain" description="HTH gntR-type" evidence="4">
    <location>
        <begin position="3"/>
        <end position="71"/>
    </location>
</feature>
<organism evidence="5 6">
    <name type="scientific">Asanoa ishikariensis</name>
    <dbReference type="NCBI Taxonomy" id="137265"/>
    <lineage>
        <taxon>Bacteria</taxon>
        <taxon>Bacillati</taxon>
        <taxon>Actinomycetota</taxon>
        <taxon>Actinomycetes</taxon>
        <taxon>Micromonosporales</taxon>
        <taxon>Micromonosporaceae</taxon>
        <taxon>Asanoa</taxon>
    </lineage>
</organism>
<evidence type="ECO:0000313" key="6">
    <source>
        <dbReference type="Proteomes" id="UP000199632"/>
    </source>
</evidence>
<dbReference type="PROSITE" id="PS50949">
    <property type="entry name" value="HTH_GNTR"/>
    <property type="match status" value="1"/>
</dbReference>
<dbReference type="InterPro" id="IPR050679">
    <property type="entry name" value="Bact_HTH_transcr_reg"/>
</dbReference>
<dbReference type="InterPro" id="IPR000524">
    <property type="entry name" value="Tscrpt_reg_HTH_GntR"/>
</dbReference>
<evidence type="ECO:0000256" key="2">
    <source>
        <dbReference type="ARBA" id="ARBA00023125"/>
    </source>
</evidence>
<dbReference type="SUPFAM" id="SSF46785">
    <property type="entry name" value="Winged helix' DNA-binding domain"/>
    <property type="match status" value="1"/>
</dbReference>
<dbReference type="Pfam" id="PF00392">
    <property type="entry name" value="GntR"/>
    <property type="match status" value="1"/>
</dbReference>
<keyword evidence="6" id="KW-1185">Reference proteome</keyword>
<dbReference type="SMART" id="SM00866">
    <property type="entry name" value="UTRA"/>
    <property type="match status" value="1"/>
</dbReference>
<dbReference type="PANTHER" id="PTHR44846">
    <property type="entry name" value="MANNOSYL-D-GLYCERATE TRANSPORT/METABOLISM SYSTEM REPRESSOR MNGR-RELATED"/>
    <property type="match status" value="1"/>
</dbReference>
<dbReference type="InterPro" id="IPR028978">
    <property type="entry name" value="Chorismate_lyase_/UTRA_dom_sf"/>
</dbReference>
<dbReference type="EMBL" id="FNQB01000001">
    <property type="protein sequence ID" value="SDY76674.1"/>
    <property type="molecule type" value="Genomic_DNA"/>
</dbReference>
<dbReference type="SMART" id="SM00345">
    <property type="entry name" value="HTH_GNTR"/>
    <property type="match status" value="1"/>
</dbReference>
<accession>A0A1H3MK22</accession>
<keyword evidence="3" id="KW-0804">Transcription</keyword>
<dbReference type="Gene3D" id="3.40.1410.10">
    <property type="entry name" value="Chorismate lyase-like"/>
    <property type="match status" value="1"/>
</dbReference>
<evidence type="ECO:0000259" key="4">
    <source>
        <dbReference type="PROSITE" id="PS50949"/>
    </source>
</evidence>
<dbReference type="PRINTS" id="PR00035">
    <property type="entry name" value="HTHGNTR"/>
</dbReference>
<evidence type="ECO:0000256" key="3">
    <source>
        <dbReference type="ARBA" id="ARBA00023163"/>
    </source>
</evidence>
<dbReference type="Pfam" id="PF07702">
    <property type="entry name" value="UTRA"/>
    <property type="match status" value="1"/>
</dbReference>
<dbReference type="Gene3D" id="1.10.10.10">
    <property type="entry name" value="Winged helix-like DNA-binding domain superfamily/Winged helix DNA-binding domain"/>
    <property type="match status" value="1"/>
</dbReference>
<gene>
    <name evidence="5" type="ORF">SAMN05421684_1441</name>
</gene>
<dbReference type="RefSeq" id="WP_090788559.1">
    <property type="nucleotide sequence ID" value="NZ_BOND01000017.1"/>
</dbReference>
<dbReference type="PANTHER" id="PTHR44846:SF17">
    <property type="entry name" value="GNTR-FAMILY TRANSCRIPTIONAL REGULATOR"/>
    <property type="match status" value="1"/>
</dbReference>
<evidence type="ECO:0000256" key="1">
    <source>
        <dbReference type="ARBA" id="ARBA00023015"/>
    </source>
</evidence>
<reference evidence="6" key="1">
    <citation type="submission" date="2016-10" db="EMBL/GenBank/DDBJ databases">
        <authorList>
            <person name="Varghese N."/>
            <person name="Submissions S."/>
        </authorList>
    </citation>
    <scope>NUCLEOTIDE SEQUENCE [LARGE SCALE GENOMIC DNA]</scope>
    <source>
        <strain evidence="6">DSM 44718</strain>
    </source>
</reference>
<dbReference type="InterPro" id="IPR011663">
    <property type="entry name" value="UTRA"/>
</dbReference>
<keyword evidence="1" id="KW-0805">Transcription regulation</keyword>
<dbReference type="OrthoDB" id="7363114at2"/>
<sequence length="248" mass="26689">MTGPRFEAVAAELRERIALGDFAASGALESEAELGRRYEVSRVTVRKALERLRDEGLIAARRGAGWYVRSGTSFGQTLALGSFRHARSAVTDAGLALTRTVTGYEYRPVPPDVATLLRTNGEALRVRAVRLAGGNPLDVVTEWVPLAFASPVSRADAEEPGVWETLRRQGHDIDVVRQSIAATAATESVAQGLDTTTGAPVLLVRRLAVRADGTPLALSEHRYLGHRFRLEVEFRGGPGTEPPGVTPV</sequence>
<dbReference type="Proteomes" id="UP000199632">
    <property type="component" value="Unassembled WGS sequence"/>
</dbReference>
<protein>
    <submittedName>
        <fullName evidence="5">GntR family transcriptional regulator</fullName>
    </submittedName>
</protein>
<dbReference type="CDD" id="cd07377">
    <property type="entry name" value="WHTH_GntR"/>
    <property type="match status" value="1"/>
</dbReference>
<evidence type="ECO:0000313" key="5">
    <source>
        <dbReference type="EMBL" id="SDY76674.1"/>
    </source>
</evidence>
<dbReference type="SUPFAM" id="SSF64288">
    <property type="entry name" value="Chorismate lyase-like"/>
    <property type="match status" value="1"/>
</dbReference>
<dbReference type="InterPro" id="IPR036388">
    <property type="entry name" value="WH-like_DNA-bd_sf"/>
</dbReference>
<dbReference type="GO" id="GO:0045892">
    <property type="term" value="P:negative regulation of DNA-templated transcription"/>
    <property type="evidence" value="ECO:0007669"/>
    <property type="project" value="TreeGrafter"/>
</dbReference>
<name>A0A1H3MK22_9ACTN</name>
<dbReference type="AlphaFoldDB" id="A0A1H3MK22"/>
<dbReference type="InterPro" id="IPR036390">
    <property type="entry name" value="WH_DNA-bd_sf"/>
</dbReference>
<dbReference type="GO" id="GO:0003677">
    <property type="term" value="F:DNA binding"/>
    <property type="evidence" value="ECO:0007669"/>
    <property type="project" value="UniProtKB-KW"/>
</dbReference>